<proteinExistence type="predicted"/>
<feature type="chain" id="PRO_5002061140" description="Pectinesterase inhibitor domain-containing protein" evidence="1">
    <location>
        <begin position="26"/>
        <end position="96"/>
    </location>
</feature>
<reference evidence="2 3" key="1">
    <citation type="submission" date="2014-03" db="EMBL/GenBank/DDBJ databases">
        <title>Draft genome of the hookworm Oesophagostomum dentatum.</title>
        <authorList>
            <person name="Mitreva M."/>
        </authorList>
    </citation>
    <scope>NUCLEOTIDE SEQUENCE [LARGE SCALE GENOMIC DNA]</scope>
    <source>
        <strain evidence="2 3">OD-Hann</strain>
    </source>
</reference>
<feature type="signal peptide" evidence="1">
    <location>
        <begin position="1"/>
        <end position="25"/>
    </location>
</feature>
<organism evidence="2 3">
    <name type="scientific">Oesophagostomum dentatum</name>
    <name type="common">Nodular worm</name>
    <dbReference type="NCBI Taxonomy" id="61180"/>
    <lineage>
        <taxon>Eukaryota</taxon>
        <taxon>Metazoa</taxon>
        <taxon>Ecdysozoa</taxon>
        <taxon>Nematoda</taxon>
        <taxon>Chromadorea</taxon>
        <taxon>Rhabditida</taxon>
        <taxon>Rhabditina</taxon>
        <taxon>Rhabditomorpha</taxon>
        <taxon>Strongyloidea</taxon>
        <taxon>Strongylidae</taxon>
        <taxon>Oesophagostomum</taxon>
    </lineage>
</organism>
<evidence type="ECO:0000256" key="1">
    <source>
        <dbReference type="SAM" id="SignalP"/>
    </source>
</evidence>
<evidence type="ECO:0008006" key="4">
    <source>
        <dbReference type="Google" id="ProtNLM"/>
    </source>
</evidence>
<dbReference type="PROSITE" id="PS51257">
    <property type="entry name" value="PROKAR_LIPOPROTEIN"/>
    <property type="match status" value="1"/>
</dbReference>
<dbReference type="Proteomes" id="UP000053660">
    <property type="component" value="Unassembled WGS sequence"/>
</dbReference>
<keyword evidence="1" id="KW-0732">Signal</keyword>
<gene>
    <name evidence="2" type="ORF">OESDEN_11556</name>
</gene>
<evidence type="ECO:0000313" key="3">
    <source>
        <dbReference type="Proteomes" id="UP000053660"/>
    </source>
</evidence>
<sequence>MSKFSILSFLLAVLACSCEASSAKGLSIELANSNLLPPANFDYEGCLDNIFDNAQTAFNVQLGLDPALNWKNATEMAEEIHALIDKSVDSFIQVCK</sequence>
<protein>
    <recommendedName>
        <fullName evidence="4">Pectinesterase inhibitor domain-containing protein</fullName>
    </recommendedName>
</protein>
<keyword evidence="3" id="KW-1185">Reference proteome</keyword>
<evidence type="ECO:0000313" key="2">
    <source>
        <dbReference type="EMBL" id="KHJ88648.1"/>
    </source>
</evidence>
<dbReference type="AlphaFoldDB" id="A0A0B1STP8"/>
<accession>A0A0B1STP8</accession>
<dbReference type="EMBL" id="KN555486">
    <property type="protein sequence ID" value="KHJ88648.1"/>
    <property type="molecule type" value="Genomic_DNA"/>
</dbReference>
<name>A0A0B1STP8_OESDE</name>